<keyword evidence="2" id="KW-1185">Reference proteome</keyword>
<dbReference type="RefSeq" id="WP_350410767.1">
    <property type="nucleotide sequence ID" value="NZ_JBEOKT010000002.1"/>
</dbReference>
<dbReference type="Gene3D" id="1.10.490.110">
    <property type="entry name" value="Uncharacterized conserved protein DUF2267"/>
    <property type="match status" value="1"/>
</dbReference>
<dbReference type="EMBL" id="JBEOKT010000002">
    <property type="protein sequence ID" value="MER2996460.1"/>
    <property type="molecule type" value="Genomic_DNA"/>
</dbReference>
<accession>A0ABV1RQQ3</accession>
<dbReference type="InterPro" id="IPR018727">
    <property type="entry name" value="DUF2267"/>
</dbReference>
<gene>
    <name evidence="1" type="ORF">ABS362_02825</name>
</gene>
<protein>
    <submittedName>
        <fullName evidence="1">DUF2267 domain-containing protein</fullName>
    </submittedName>
</protein>
<name>A0ABV1RQQ3_9BACT</name>
<evidence type="ECO:0000313" key="1">
    <source>
        <dbReference type="EMBL" id="MER2996460.1"/>
    </source>
</evidence>
<comment type="caution">
    <text evidence="1">The sequence shown here is derived from an EMBL/GenBank/DDBJ whole genome shotgun (WGS) entry which is preliminary data.</text>
</comment>
<organism evidence="1 2">
    <name type="scientific">Pontibacter populi</name>
    <dbReference type="NCBI Taxonomy" id="890055"/>
    <lineage>
        <taxon>Bacteria</taxon>
        <taxon>Pseudomonadati</taxon>
        <taxon>Bacteroidota</taxon>
        <taxon>Cytophagia</taxon>
        <taxon>Cytophagales</taxon>
        <taxon>Hymenobacteraceae</taxon>
        <taxon>Pontibacter</taxon>
    </lineage>
</organism>
<reference evidence="1 2" key="1">
    <citation type="submission" date="2024-06" db="EMBL/GenBank/DDBJ databases">
        <title>Pontibacter populi HYL7-15.</title>
        <authorList>
            <person name="Kim M.K."/>
        </authorList>
    </citation>
    <scope>NUCLEOTIDE SEQUENCE [LARGE SCALE GENOMIC DNA]</scope>
    <source>
        <strain evidence="1 2">HYL7-15</strain>
    </source>
</reference>
<dbReference type="Proteomes" id="UP001476807">
    <property type="component" value="Unassembled WGS sequence"/>
</dbReference>
<proteinExistence type="predicted"/>
<evidence type="ECO:0000313" key="2">
    <source>
        <dbReference type="Proteomes" id="UP001476807"/>
    </source>
</evidence>
<sequence length="144" mass="16766">MAFNFEDNKKDATVLLQAVAEELQTDDMNKAGRIFRAVLHAIRDRLPVNEAIHFSSQLPIIWKGIYFDQYDTEKVPVKIRDREGWINYIRNKNAFAANNDFQQDDEIMMSFRAVFTALQKCVSKGQLQQVKQSLNQEIQELLEV</sequence>
<dbReference type="InterPro" id="IPR038282">
    <property type="entry name" value="DUF2267_sf"/>
</dbReference>
<dbReference type="Pfam" id="PF10025">
    <property type="entry name" value="DUF2267"/>
    <property type="match status" value="1"/>
</dbReference>